<evidence type="ECO:0000259" key="4">
    <source>
        <dbReference type="Pfam" id="PF17815"/>
    </source>
</evidence>
<dbReference type="Proteomes" id="UP000006727">
    <property type="component" value="Chromosome 10"/>
</dbReference>
<feature type="domain" description="Protease Do-like PDZ" evidence="4">
    <location>
        <begin position="64"/>
        <end position="127"/>
    </location>
</feature>
<evidence type="ECO:0000256" key="1">
    <source>
        <dbReference type="ARBA" id="ARBA00022670"/>
    </source>
</evidence>
<sequence>MRTKFEISAKVSRSINFNKIKICWIYCLVTPGFVRSQGVRSEPVTIRYHLTPTSNDFVQLQHLVPIHQFGMLLRHYILADLAFIPLTEPYLQEYVKDFYNTSPRRLSKRLPSDFPTKTSQQFFIFAQMEIEGWHGEFLGQKLICE</sequence>
<dbReference type="Gene3D" id="3.20.190.20">
    <property type="match status" value="1"/>
</dbReference>
<reference evidence="5" key="3">
    <citation type="submission" date="2020-12" db="UniProtKB">
        <authorList>
            <consortium name="EnsemblPlants"/>
        </authorList>
    </citation>
    <scope>IDENTIFICATION</scope>
</reference>
<proteinExistence type="predicted"/>
<evidence type="ECO:0000313" key="5">
    <source>
        <dbReference type="EnsemblPlants" id="PAC:32899407.CDS.1"/>
    </source>
</evidence>
<evidence type="ECO:0000313" key="6">
    <source>
        <dbReference type="Proteomes" id="UP000006727"/>
    </source>
</evidence>
<keyword evidence="1" id="KW-0645">Protease</keyword>
<dbReference type="Pfam" id="PF17815">
    <property type="entry name" value="PDZ_3"/>
    <property type="match status" value="1"/>
</dbReference>
<dbReference type="EnsemblPlants" id="Pp3c10_19080V3.1">
    <property type="protein sequence ID" value="PAC:32899407.CDS.1"/>
    <property type="gene ID" value="Pp3c10_19080"/>
</dbReference>
<dbReference type="GO" id="GO:0008236">
    <property type="term" value="F:serine-type peptidase activity"/>
    <property type="evidence" value="ECO:0007669"/>
    <property type="project" value="UniProtKB-KW"/>
</dbReference>
<reference evidence="5 6" key="1">
    <citation type="journal article" date="2008" name="Science">
        <title>The Physcomitrella genome reveals evolutionary insights into the conquest of land by plants.</title>
        <authorList>
            <person name="Rensing S."/>
            <person name="Lang D."/>
            <person name="Zimmer A."/>
            <person name="Terry A."/>
            <person name="Salamov A."/>
            <person name="Shapiro H."/>
            <person name="Nishiyama T."/>
            <person name="Perroud P.-F."/>
            <person name="Lindquist E."/>
            <person name="Kamisugi Y."/>
            <person name="Tanahashi T."/>
            <person name="Sakakibara K."/>
            <person name="Fujita T."/>
            <person name="Oishi K."/>
            <person name="Shin-I T."/>
            <person name="Kuroki Y."/>
            <person name="Toyoda A."/>
            <person name="Suzuki Y."/>
            <person name="Hashimoto A."/>
            <person name="Yamaguchi K."/>
            <person name="Sugano A."/>
            <person name="Kohara Y."/>
            <person name="Fujiyama A."/>
            <person name="Anterola A."/>
            <person name="Aoki S."/>
            <person name="Ashton N."/>
            <person name="Barbazuk W.B."/>
            <person name="Barker E."/>
            <person name="Bennetzen J."/>
            <person name="Bezanilla M."/>
            <person name="Blankenship R."/>
            <person name="Cho S.H."/>
            <person name="Dutcher S."/>
            <person name="Estelle M."/>
            <person name="Fawcett J.A."/>
            <person name="Gundlach H."/>
            <person name="Hanada K."/>
            <person name="Heyl A."/>
            <person name="Hicks K.A."/>
            <person name="Hugh J."/>
            <person name="Lohr M."/>
            <person name="Mayer K."/>
            <person name="Melkozernov A."/>
            <person name="Murata T."/>
            <person name="Nelson D."/>
            <person name="Pils B."/>
            <person name="Prigge M."/>
            <person name="Reiss B."/>
            <person name="Renner T."/>
            <person name="Rombauts S."/>
            <person name="Rushton P."/>
            <person name="Sanderfoot A."/>
            <person name="Schween G."/>
            <person name="Shiu S.-H."/>
            <person name="Stueber K."/>
            <person name="Theodoulou F.L."/>
            <person name="Tu H."/>
            <person name="Van de Peer Y."/>
            <person name="Verrier P.J."/>
            <person name="Waters E."/>
            <person name="Wood A."/>
            <person name="Yang L."/>
            <person name="Cove D."/>
            <person name="Cuming A."/>
            <person name="Hasebe M."/>
            <person name="Lucas S."/>
            <person name="Mishler D.B."/>
            <person name="Reski R."/>
            <person name="Grigoriev I."/>
            <person name="Quatrano R.S."/>
            <person name="Boore J.L."/>
        </authorList>
    </citation>
    <scope>NUCLEOTIDE SEQUENCE [LARGE SCALE GENOMIC DNA]</scope>
    <source>
        <strain evidence="5 6">cv. Gransden 2004</strain>
    </source>
</reference>
<reference evidence="5 6" key="2">
    <citation type="journal article" date="2018" name="Plant J.">
        <title>The Physcomitrella patens chromosome-scale assembly reveals moss genome structure and evolution.</title>
        <authorList>
            <person name="Lang D."/>
            <person name="Ullrich K.K."/>
            <person name="Murat F."/>
            <person name="Fuchs J."/>
            <person name="Jenkins J."/>
            <person name="Haas F.B."/>
            <person name="Piednoel M."/>
            <person name="Gundlach H."/>
            <person name="Van Bel M."/>
            <person name="Meyberg R."/>
            <person name="Vives C."/>
            <person name="Morata J."/>
            <person name="Symeonidi A."/>
            <person name="Hiss M."/>
            <person name="Muchero W."/>
            <person name="Kamisugi Y."/>
            <person name="Saleh O."/>
            <person name="Blanc G."/>
            <person name="Decker E.L."/>
            <person name="van Gessel N."/>
            <person name="Grimwood J."/>
            <person name="Hayes R.D."/>
            <person name="Graham S.W."/>
            <person name="Gunter L.E."/>
            <person name="McDaniel S.F."/>
            <person name="Hoernstein S.N.W."/>
            <person name="Larsson A."/>
            <person name="Li F.W."/>
            <person name="Perroud P.F."/>
            <person name="Phillips J."/>
            <person name="Ranjan P."/>
            <person name="Rokshar D.S."/>
            <person name="Rothfels C.J."/>
            <person name="Schneider L."/>
            <person name="Shu S."/>
            <person name="Stevenson D.W."/>
            <person name="Thummler F."/>
            <person name="Tillich M."/>
            <person name="Villarreal Aguilar J.C."/>
            <person name="Widiez T."/>
            <person name="Wong G.K."/>
            <person name="Wymore A."/>
            <person name="Zhang Y."/>
            <person name="Zimmer A.D."/>
            <person name="Quatrano R.S."/>
            <person name="Mayer K.F.X."/>
            <person name="Goodstein D."/>
            <person name="Casacuberta J.M."/>
            <person name="Vandepoele K."/>
            <person name="Reski R."/>
            <person name="Cuming A.C."/>
            <person name="Tuskan G.A."/>
            <person name="Maumus F."/>
            <person name="Salse J."/>
            <person name="Schmutz J."/>
            <person name="Rensing S.A."/>
        </authorList>
    </citation>
    <scope>NUCLEOTIDE SEQUENCE [LARGE SCALE GENOMIC DNA]</scope>
    <source>
        <strain evidence="5 6">cv. Gransden 2004</strain>
    </source>
</reference>
<dbReference type="EMBL" id="ABEU02000010">
    <property type="status" value="NOT_ANNOTATED_CDS"/>
    <property type="molecule type" value="Genomic_DNA"/>
</dbReference>
<evidence type="ECO:0000256" key="2">
    <source>
        <dbReference type="ARBA" id="ARBA00022801"/>
    </source>
</evidence>
<dbReference type="InterPro" id="IPR041517">
    <property type="entry name" value="DEGP_PDZ"/>
</dbReference>
<dbReference type="Gramene" id="Pp3c10_19080V3.1">
    <property type="protein sequence ID" value="PAC:32899407.CDS.1"/>
    <property type="gene ID" value="Pp3c10_19080"/>
</dbReference>
<keyword evidence="2" id="KW-0378">Hydrolase</keyword>
<dbReference type="GO" id="GO:0006508">
    <property type="term" value="P:proteolysis"/>
    <property type="evidence" value="ECO:0007669"/>
    <property type="project" value="UniProtKB-KW"/>
</dbReference>
<keyword evidence="3" id="KW-0720">Serine protease</keyword>
<dbReference type="InParanoid" id="A0A7I4EMP7"/>
<organism evidence="5 6">
    <name type="scientific">Physcomitrium patens</name>
    <name type="common">Spreading-leaved earth moss</name>
    <name type="synonym">Physcomitrella patens</name>
    <dbReference type="NCBI Taxonomy" id="3218"/>
    <lineage>
        <taxon>Eukaryota</taxon>
        <taxon>Viridiplantae</taxon>
        <taxon>Streptophyta</taxon>
        <taxon>Embryophyta</taxon>
        <taxon>Bryophyta</taxon>
        <taxon>Bryophytina</taxon>
        <taxon>Bryopsida</taxon>
        <taxon>Funariidae</taxon>
        <taxon>Funariales</taxon>
        <taxon>Funariaceae</taxon>
        <taxon>Physcomitrium</taxon>
    </lineage>
</organism>
<dbReference type="AlphaFoldDB" id="A0A7I4EMP7"/>
<evidence type="ECO:0000256" key="3">
    <source>
        <dbReference type="ARBA" id="ARBA00022825"/>
    </source>
</evidence>
<keyword evidence="6" id="KW-1185">Reference proteome</keyword>
<dbReference type="PANTHER" id="PTHR45980">
    <property type="match status" value="1"/>
</dbReference>
<dbReference type="PANTHER" id="PTHR45980:SF9">
    <property type="entry name" value="PROTEASE DO-LIKE 10, MITOCHONDRIAL-RELATED"/>
    <property type="match status" value="1"/>
</dbReference>
<name>A0A7I4EMP7_PHYPA</name>
<protein>
    <recommendedName>
        <fullName evidence="4">Protease Do-like PDZ domain-containing protein</fullName>
    </recommendedName>
</protein>
<accession>A0A7I4EMP7</accession>
<dbReference type="InterPro" id="IPR046449">
    <property type="entry name" value="DEGP_PDZ_sf"/>
</dbReference>